<comment type="caution">
    <text evidence="1">The sequence shown here is derived from an EMBL/GenBank/DDBJ whole genome shotgun (WGS) entry which is preliminary data.</text>
</comment>
<dbReference type="AlphaFoldDB" id="A0A7X6DRW3"/>
<proteinExistence type="predicted"/>
<dbReference type="EMBL" id="VTOW01000003">
    <property type="protein sequence ID" value="NKE72230.1"/>
    <property type="molecule type" value="Genomic_DNA"/>
</dbReference>
<gene>
    <name evidence="1" type="ORF">MNODULE_15885</name>
</gene>
<evidence type="ECO:0008006" key="3">
    <source>
        <dbReference type="Google" id="ProtNLM"/>
    </source>
</evidence>
<sequence length="234" mass="26207">MSRILLFMMILFLNLFFLVSACSNNSPSTEADPVRIKIGTREISYEKLALIGKVLIFGTDNPQFGKSETPIGKGRCSLCHRLLPEQHADRAPFLLGVEALSHKRVKEERYQMFVDRYSADGDPETGTKPHAKTGGEYLIESLYCPRCYVAKDHGIKGTNDLESGMPVITRSPVNLTDFEIVAVVAYLQSKDTPGDYSKVTAIEDWESYFGKKITFTPEEASINKYMPAEPEPNK</sequence>
<protein>
    <recommendedName>
        <fullName evidence="3">Cytochrome c domain-containing protein</fullName>
    </recommendedName>
</protein>
<organism evidence="1 2">
    <name type="scientific">Candidatus Manganitrophus noduliformans</name>
    <dbReference type="NCBI Taxonomy" id="2606439"/>
    <lineage>
        <taxon>Bacteria</taxon>
        <taxon>Pseudomonadati</taxon>
        <taxon>Nitrospirota</taxon>
        <taxon>Nitrospiria</taxon>
        <taxon>Candidatus Troglogloeales</taxon>
        <taxon>Candidatus Manganitrophaceae</taxon>
        <taxon>Candidatus Manganitrophus</taxon>
    </lineage>
</organism>
<dbReference type="RefSeq" id="WP_168061699.1">
    <property type="nucleotide sequence ID" value="NZ_VTOW01000003.1"/>
</dbReference>
<accession>A0A7X6DRW3</accession>
<name>A0A7X6DRW3_9BACT</name>
<keyword evidence="2" id="KW-1185">Reference proteome</keyword>
<dbReference type="Proteomes" id="UP000534783">
    <property type="component" value="Unassembled WGS sequence"/>
</dbReference>
<evidence type="ECO:0000313" key="2">
    <source>
        <dbReference type="Proteomes" id="UP000534783"/>
    </source>
</evidence>
<reference evidence="1 2" key="1">
    <citation type="journal article" date="2020" name="Nature">
        <title>Bacterial chemolithoautotrophy via manganese oxidation.</title>
        <authorList>
            <person name="Yu H."/>
            <person name="Leadbetter J.R."/>
        </authorList>
    </citation>
    <scope>NUCLEOTIDE SEQUENCE [LARGE SCALE GENOMIC DNA]</scope>
    <source>
        <strain evidence="1 2">Mn-1</strain>
    </source>
</reference>
<dbReference type="PROSITE" id="PS51257">
    <property type="entry name" value="PROKAR_LIPOPROTEIN"/>
    <property type="match status" value="1"/>
</dbReference>
<evidence type="ECO:0000313" key="1">
    <source>
        <dbReference type="EMBL" id="NKE72230.1"/>
    </source>
</evidence>